<dbReference type="SUPFAM" id="SSF55073">
    <property type="entry name" value="Nucleotide cyclase"/>
    <property type="match status" value="1"/>
</dbReference>
<dbReference type="PROSITE" id="PS50883">
    <property type="entry name" value="EAL"/>
    <property type="match status" value="1"/>
</dbReference>
<dbReference type="CDD" id="cd01948">
    <property type="entry name" value="EAL"/>
    <property type="match status" value="1"/>
</dbReference>
<evidence type="ECO:0000259" key="5">
    <source>
        <dbReference type="PROSITE" id="PS50887"/>
    </source>
</evidence>
<dbReference type="Gene3D" id="3.30.450.20">
    <property type="entry name" value="PAS domain"/>
    <property type="match status" value="1"/>
</dbReference>
<dbReference type="eggNOG" id="COG5001">
    <property type="taxonomic scope" value="Bacteria"/>
</dbReference>
<name>C5BRQ8_TERTT</name>
<gene>
    <name evidence="6" type="ordered locus">TERTU_1211</name>
</gene>
<dbReference type="SUPFAM" id="SSF141868">
    <property type="entry name" value="EAL domain-like"/>
    <property type="match status" value="1"/>
</dbReference>
<keyword evidence="2" id="KW-0812">Transmembrane</keyword>
<dbReference type="SUPFAM" id="SSF55785">
    <property type="entry name" value="PYP-like sensor domain (PAS domain)"/>
    <property type="match status" value="1"/>
</dbReference>
<dbReference type="AlphaFoldDB" id="C5BRQ8"/>
<dbReference type="FunFam" id="3.30.70.270:FF:000001">
    <property type="entry name" value="Diguanylate cyclase domain protein"/>
    <property type="match status" value="1"/>
</dbReference>
<dbReference type="InterPro" id="IPR052155">
    <property type="entry name" value="Biofilm_reg_signaling"/>
</dbReference>
<evidence type="ECO:0000256" key="1">
    <source>
        <dbReference type="ARBA" id="ARBA00001946"/>
    </source>
</evidence>
<comment type="cofactor">
    <cofactor evidence="1">
        <name>Mg(2+)</name>
        <dbReference type="ChEBI" id="CHEBI:18420"/>
    </cofactor>
</comment>
<evidence type="ECO:0000313" key="6">
    <source>
        <dbReference type="EMBL" id="ACR13187.1"/>
    </source>
</evidence>
<evidence type="ECO:0000259" key="4">
    <source>
        <dbReference type="PROSITE" id="PS50883"/>
    </source>
</evidence>
<dbReference type="NCBIfam" id="TIGR00229">
    <property type="entry name" value="sensory_box"/>
    <property type="match status" value="1"/>
</dbReference>
<dbReference type="KEGG" id="ttu:TERTU_1211"/>
<dbReference type="InterPro" id="IPR000014">
    <property type="entry name" value="PAS"/>
</dbReference>
<dbReference type="InterPro" id="IPR029787">
    <property type="entry name" value="Nucleotide_cyclase"/>
</dbReference>
<dbReference type="STRING" id="377629.TERTU_1211"/>
<feature type="domain" description="GGDEF" evidence="5">
    <location>
        <begin position="404"/>
        <end position="542"/>
    </location>
</feature>
<dbReference type="InterPro" id="IPR001633">
    <property type="entry name" value="EAL_dom"/>
</dbReference>
<feature type="transmembrane region" description="Helical" evidence="2">
    <location>
        <begin position="155"/>
        <end position="180"/>
    </location>
</feature>
<proteinExistence type="predicted"/>
<dbReference type="InterPro" id="IPR043128">
    <property type="entry name" value="Rev_trsase/Diguanyl_cyclase"/>
</dbReference>
<dbReference type="PANTHER" id="PTHR44757">
    <property type="entry name" value="DIGUANYLATE CYCLASE DGCP"/>
    <property type="match status" value="1"/>
</dbReference>
<dbReference type="SMART" id="SM00267">
    <property type="entry name" value="GGDEF"/>
    <property type="match status" value="1"/>
</dbReference>
<dbReference type="PANTHER" id="PTHR44757:SF2">
    <property type="entry name" value="BIOFILM ARCHITECTURE MAINTENANCE PROTEIN MBAA"/>
    <property type="match status" value="1"/>
</dbReference>
<dbReference type="HOGENOM" id="CLU_000445_70_46_6"/>
<feature type="domain" description="PAS" evidence="3">
    <location>
        <begin position="246"/>
        <end position="290"/>
    </location>
</feature>
<dbReference type="InterPro" id="IPR013656">
    <property type="entry name" value="PAS_4"/>
</dbReference>
<dbReference type="OrthoDB" id="9799509at2"/>
<evidence type="ECO:0000256" key="2">
    <source>
        <dbReference type="SAM" id="Phobius"/>
    </source>
</evidence>
<dbReference type="Gene3D" id="3.20.20.450">
    <property type="entry name" value="EAL domain"/>
    <property type="match status" value="1"/>
</dbReference>
<dbReference type="InterPro" id="IPR035919">
    <property type="entry name" value="EAL_sf"/>
</dbReference>
<dbReference type="Proteomes" id="UP000009080">
    <property type="component" value="Chromosome"/>
</dbReference>
<dbReference type="EMBL" id="CP001614">
    <property type="protein sequence ID" value="ACR13187.1"/>
    <property type="molecule type" value="Genomic_DNA"/>
</dbReference>
<dbReference type="Pfam" id="PF00990">
    <property type="entry name" value="GGDEF"/>
    <property type="match status" value="1"/>
</dbReference>
<dbReference type="Pfam" id="PF00563">
    <property type="entry name" value="EAL"/>
    <property type="match status" value="1"/>
</dbReference>
<keyword evidence="7" id="KW-1185">Reference proteome</keyword>
<dbReference type="NCBIfam" id="TIGR00254">
    <property type="entry name" value="GGDEF"/>
    <property type="match status" value="1"/>
</dbReference>
<dbReference type="Gene3D" id="3.30.70.270">
    <property type="match status" value="1"/>
</dbReference>
<dbReference type="Pfam" id="PF08448">
    <property type="entry name" value="PAS_4"/>
    <property type="match status" value="1"/>
</dbReference>
<feature type="transmembrane region" description="Helical" evidence="2">
    <location>
        <begin position="12"/>
        <end position="34"/>
    </location>
</feature>
<organism evidence="6 7">
    <name type="scientific">Teredinibacter turnerae (strain ATCC 39867 / T7901)</name>
    <dbReference type="NCBI Taxonomy" id="377629"/>
    <lineage>
        <taxon>Bacteria</taxon>
        <taxon>Pseudomonadati</taxon>
        <taxon>Pseudomonadota</taxon>
        <taxon>Gammaproteobacteria</taxon>
        <taxon>Cellvibrionales</taxon>
        <taxon>Cellvibrionaceae</taxon>
        <taxon>Teredinibacter</taxon>
    </lineage>
</organism>
<dbReference type="PROSITE" id="PS50887">
    <property type="entry name" value="GGDEF"/>
    <property type="match status" value="1"/>
</dbReference>
<evidence type="ECO:0000313" key="7">
    <source>
        <dbReference type="Proteomes" id="UP000009080"/>
    </source>
</evidence>
<feature type="domain" description="EAL" evidence="4">
    <location>
        <begin position="551"/>
        <end position="807"/>
    </location>
</feature>
<reference evidence="6 7" key="1">
    <citation type="journal article" date="2009" name="PLoS ONE">
        <title>The complete genome of Teredinibacter turnerae T7901: an intracellular endosymbiont of marine wood-boring bivalves (shipworms).</title>
        <authorList>
            <person name="Yang J.C."/>
            <person name="Madupu R."/>
            <person name="Durkin A.S."/>
            <person name="Ekborg N.A."/>
            <person name="Pedamallu C.S."/>
            <person name="Hostetler J.B."/>
            <person name="Radune D."/>
            <person name="Toms B.S."/>
            <person name="Henrissat B."/>
            <person name="Coutinho P.M."/>
            <person name="Schwarz S."/>
            <person name="Field L."/>
            <person name="Trindade-Silva A.E."/>
            <person name="Soares C.A.G."/>
            <person name="Elshahawi S."/>
            <person name="Hanora A."/>
            <person name="Schmidt E.W."/>
            <person name="Haygood M.G."/>
            <person name="Posfai J."/>
            <person name="Benner J."/>
            <person name="Madinger C."/>
            <person name="Nove J."/>
            <person name="Anton B."/>
            <person name="Chaudhary K."/>
            <person name="Foster J."/>
            <person name="Holman A."/>
            <person name="Kumar S."/>
            <person name="Lessard P.A."/>
            <person name="Luyten Y.A."/>
            <person name="Slatko B."/>
            <person name="Wood N."/>
            <person name="Wu B."/>
            <person name="Teplitski M."/>
            <person name="Mougous J.D."/>
            <person name="Ward N."/>
            <person name="Eisen J.A."/>
            <person name="Badger J.H."/>
            <person name="Distel D.L."/>
        </authorList>
    </citation>
    <scope>NUCLEOTIDE SEQUENCE [LARGE SCALE GENOMIC DNA]</scope>
    <source>
        <strain evidence="7">ATCC 39867 / T7901</strain>
    </source>
</reference>
<sequence length="811" mass="90971">MQGFFQGISFRLAKVGVIVALLVGSLMSAVQIYIDFQAQSKDVNNLIALATDVSTPPAARAIHTLDNMLANEVAEGLMGFDFIVAVTIEDELGNEIAESRRIPVNSSTVWVTKQITQHLVVHSAPLYIPGQDDHGLINFVVDMDAALASFYKHSAVVISIGLIRSFFLVLILFFAFHYLLTKPLISIASQIKQINPGSPGEQRLSLRGLRRDDELKQLVNSGNQLLDAVDLALAKRRAVEVVLRKSEEHVRQIIDSLPVWVGARNKDGHYIFANKALADFLNTSPEAMRGSHISDFASYFLTDPAEVIALDNEVISTRLSAQIWEEKWLNAGGEEHSMHTHVMPMEFYDEVVALVVSSDITELKKAQAQMEHMAYHDALTDLPNRSYLVERLEEEIRKSDRQNFFGALLFIDLDQFKYINDSLGHPAGDGVLKHVAQRLMAIASENDVVVRLGGDEFVVVLTNLGEDISGAILKAEEIAERIRSHVSEPHYYHDLELHVTCSVGIVIYPDEEAGVHELLRFADTAMYQVKEQGRDAIQFFNKYMADKARNVLVMEGDLHRALEMEAFSLQFQPRVNVLTGEIVGAEALLRWNHPERGAVSPAVFIPVLETSGLIVDVGMWVIERSLQQVKEWQRMGLWTRNMRLGVNISPRQFRSSQFVDDVKRALRDIEFSAEMLEMEITEGIVIHNLEETINTMTTLQTQGINFALDDFGTGYSSISYLKKLPVSILKIDQSFVRDITVDRNDRVLVETISAMGNMLGLEVVAEGVETQDQLELISQYGCRYYQGYLASRPVDPNAFELMLEKKVIAPQ</sequence>
<keyword evidence="2" id="KW-1133">Transmembrane helix</keyword>
<keyword evidence="2" id="KW-0472">Membrane</keyword>
<dbReference type="InterPro" id="IPR000160">
    <property type="entry name" value="GGDEF_dom"/>
</dbReference>
<protein>
    <submittedName>
        <fullName evidence="6">GGDEF domain protein</fullName>
    </submittedName>
</protein>
<dbReference type="CDD" id="cd01949">
    <property type="entry name" value="GGDEF"/>
    <property type="match status" value="1"/>
</dbReference>
<dbReference type="PROSITE" id="PS50112">
    <property type="entry name" value="PAS"/>
    <property type="match status" value="1"/>
</dbReference>
<dbReference type="GO" id="GO:0003824">
    <property type="term" value="F:catalytic activity"/>
    <property type="evidence" value="ECO:0007669"/>
    <property type="project" value="UniProtKB-ARBA"/>
</dbReference>
<dbReference type="InterPro" id="IPR035965">
    <property type="entry name" value="PAS-like_dom_sf"/>
</dbReference>
<evidence type="ECO:0000259" key="3">
    <source>
        <dbReference type="PROSITE" id="PS50112"/>
    </source>
</evidence>
<dbReference type="RefSeq" id="WP_015819300.1">
    <property type="nucleotide sequence ID" value="NC_012997.1"/>
</dbReference>
<accession>C5BRQ8</accession>
<dbReference type="SMART" id="SM00052">
    <property type="entry name" value="EAL"/>
    <property type="match status" value="1"/>
</dbReference>